<dbReference type="RefSeq" id="WP_046444107.1">
    <property type="nucleotide sequence ID" value="NZ_LAYJ01000112.1"/>
</dbReference>
<keyword evidence="3" id="KW-1185">Reference proteome</keyword>
<evidence type="ECO:0000256" key="1">
    <source>
        <dbReference type="ARBA" id="ARBA00008591"/>
    </source>
</evidence>
<dbReference type="PANTHER" id="PTHR37298">
    <property type="entry name" value="UPF0111 PROTEIN YKAA"/>
    <property type="match status" value="1"/>
</dbReference>
<dbReference type="STRING" id="270498.CHK_2303"/>
<dbReference type="InterPro" id="IPR018445">
    <property type="entry name" value="Put_Phosphate_transp_reg"/>
</dbReference>
<sequence>MARKNAYNYFDEFVKLVGYSCDGAEILNRTLRDFNPETVAESMNALHDIEHSADDTKHHMMKVLTHEFLPPIEREDITELAERIDDVTDAVEDVIVKIYTFNIQAIRPDALEFMDIIMNCCSTMKKAMQEFHNFKKPALLMEYIIELNRLEGEGDQLYTKAMRNLHVTSKDPLEIIAWSKTFDYLENCCDACEDVANTLESVIMKNT</sequence>
<accession>A0A0M2NIZ8</accession>
<comment type="similarity">
    <text evidence="1">Belongs to the UPF0111 family.</text>
</comment>
<dbReference type="PATRIC" id="fig|270498.16.peg.2054"/>
<reference evidence="2 3" key="1">
    <citation type="submission" date="2015-04" db="EMBL/GenBank/DDBJ databases">
        <title>Draft genome sequence of bacteremic isolate Catabacter hongkongensis type strain HKU16T.</title>
        <authorList>
            <person name="Lau S.K."/>
            <person name="Teng J.L."/>
            <person name="Huang Y."/>
            <person name="Curreem S.O."/>
            <person name="Tsui S.K."/>
            <person name="Woo P.C."/>
        </authorList>
    </citation>
    <scope>NUCLEOTIDE SEQUENCE [LARGE SCALE GENOMIC DNA]</scope>
    <source>
        <strain evidence="2 3">HKU16</strain>
    </source>
</reference>
<dbReference type="InterPro" id="IPR052912">
    <property type="entry name" value="UPF0111_domain"/>
</dbReference>
<protein>
    <submittedName>
        <fullName evidence="2">Phosphate transport regulator</fullName>
    </submittedName>
</protein>
<evidence type="ECO:0000313" key="2">
    <source>
        <dbReference type="EMBL" id="KKI50240.1"/>
    </source>
</evidence>
<organism evidence="2 3">
    <name type="scientific">Christensenella hongkongensis</name>
    <dbReference type="NCBI Taxonomy" id="270498"/>
    <lineage>
        <taxon>Bacteria</taxon>
        <taxon>Bacillati</taxon>
        <taxon>Bacillota</taxon>
        <taxon>Clostridia</taxon>
        <taxon>Christensenellales</taxon>
        <taxon>Christensenellaceae</taxon>
        <taxon>Christensenella</taxon>
    </lineage>
</organism>
<dbReference type="Gene3D" id="1.20.58.220">
    <property type="entry name" value="Phosphate transport system protein phou homolog 2, domain 2"/>
    <property type="match status" value="1"/>
</dbReference>
<name>A0A0M2NIZ8_9FIRM</name>
<dbReference type="AlphaFoldDB" id="A0A0M2NIZ8"/>
<comment type="caution">
    <text evidence="2">The sequence shown here is derived from an EMBL/GenBank/DDBJ whole genome shotgun (WGS) entry which is preliminary data.</text>
</comment>
<dbReference type="Pfam" id="PF01865">
    <property type="entry name" value="PhoU_div"/>
    <property type="match status" value="1"/>
</dbReference>
<dbReference type="Proteomes" id="UP000034076">
    <property type="component" value="Unassembled WGS sequence"/>
</dbReference>
<dbReference type="InterPro" id="IPR038078">
    <property type="entry name" value="PhoU-like_sf"/>
</dbReference>
<dbReference type="EMBL" id="LAYJ01000112">
    <property type="protein sequence ID" value="KKI50240.1"/>
    <property type="molecule type" value="Genomic_DNA"/>
</dbReference>
<gene>
    <name evidence="2" type="ORF">CHK_2303</name>
</gene>
<evidence type="ECO:0000313" key="3">
    <source>
        <dbReference type="Proteomes" id="UP000034076"/>
    </source>
</evidence>
<dbReference type="OrthoDB" id="9797568at2"/>
<proteinExistence type="inferred from homology"/>
<dbReference type="PANTHER" id="PTHR37298:SF1">
    <property type="entry name" value="UPF0111 PROTEIN YKAA"/>
    <property type="match status" value="1"/>
</dbReference>